<reference evidence="6 7" key="1">
    <citation type="journal article" date="2011" name="Front. Microbiol.">
        <title>Genomic signatures of strain selection and enhancement in Bacillus atrophaeus var. globigii, a historical biowarfare simulant.</title>
        <authorList>
            <person name="Gibbons H.S."/>
            <person name="Broomall S.M."/>
            <person name="McNew L.A."/>
            <person name="Daligault H."/>
            <person name="Chapman C."/>
            <person name="Bruce D."/>
            <person name="Karavis M."/>
            <person name="Krepps M."/>
            <person name="McGregor P.A."/>
            <person name="Hong C."/>
            <person name="Park K.H."/>
            <person name="Akmal A."/>
            <person name="Feldman A."/>
            <person name="Lin J.S."/>
            <person name="Chang W.E."/>
            <person name="Higgs B.W."/>
            <person name="Demirev P."/>
            <person name="Lindquist J."/>
            <person name="Liem A."/>
            <person name="Fochler E."/>
            <person name="Read T.D."/>
            <person name="Tapia R."/>
            <person name="Johnson S."/>
            <person name="Bishop-Lilly K.A."/>
            <person name="Detter C."/>
            <person name="Han C."/>
            <person name="Sozhamannan S."/>
            <person name="Rosenzweig C.N."/>
            <person name="Skowronski E.W."/>
        </authorList>
    </citation>
    <scope>NUCLEOTIDE SEQUENCE [LARGE SCALE GENOMIC DNA]</scope>
    <source>
        <strain evidence="6 7">1942</strain>
    </source>
</reference>
<proteinExistence type="inferred from homology"/>
<feature type="domain" description="Flagellar hook protein FlgE/F/G-like D1" evidence="5">
    <location>
        <begin position="105"/>
        <end position="171"/>
    </location>
</feature>
<keyword evidence="6" id="KW-0969">Cilium</keyword>
<dbReference type="InterPro" id="IPR037925">
    <property type="entry name" value="FlgE/F/G-like"/>
</dbReference>
<comment type="subcellular location">
    <subcellularLocation>
        <location evidence="2">Bacterial flagellum basal body</location>
    </subcellularLocation>
</comment>
<dbReference type="NCBIfam" id="TIGR03506">
    <property type="entry name" value="FlgEFG_subfam"/>
    <property type="match status" value="2"/>
</dbReference>
<dbReference type="Pfam" id="PF22692">
    <property type="entry name" value="LlgE_F_G_D1"/>
    <property type="match status" value="1"/>
</dbReference>
<dbReference type="Pfam" id="PF06429">
    <property type="entry name" value="Flg_bbr_C"/>
    <property type="match status" value="1"/>
</dbReference>
<dbReference type="InterPro" id="IPR019776">
    <property type="entry name" value="Flagellar_basal_body_rod_CS"/>
</dbReference>
<sequence>MLRSMLTASTTLNQLQQQIDTISSNLSNSSTTGYKAKNTNFSELVRQQFDQVDEKNDNVAKARKTPPGLRLGVGAAMNARLVSDQGSIEKTERDLDIAFTSPYQYLQVNVNGNRQYTRDGALYLTPAAGNDNQLQLVTGDGYPVLDENGNPINIDDSMKQITISENGTLTASTGNAGDASQQFNLGVVQVNNPQELKSEGNNLFSLNGNAAAALEELNGANRQSIGIQQGALEMSNVDISKQMTDLISSQRSYQLNSRTITMGDQMLGLVNSVR</sequence>
<dbReference type="PROSITE" id="PS00588">
    <property type="entry name" value="FLAGELLA_BB_ROD"/>
    <property type="match status" value="1"/>
</dbReference>
<dbReference type="Pfam" id="PF00460">
    <property type="entry name" value="Flg_bb_rod"/>
    <property type="match status" value="1"/>
</dbReference>
<dbReference type="InterPro" id="IPR053967">
    <property type="entry name" value="LlgE_F_G-like_D1"/>
</dbReference>
<name>A0ABM5M1X4_BACA1</name>
<comment type="similarity">
    <text evidence="1 2">Belongs to the flagella basal body rod proteins family.</text>
</comment>
<organism evidence="6 7">
    <name type="scientific">Bacillus atrophaeus (strain 1942)</name>
    <dbReference type="NCBI Taxonomy" id="720555"/>
    <lineage>
        <taxon>Bacteria</taxon>
        <taxon>Bacillati</taxon>
        <taxon>Bacillota</taxon>
        <taxon>Bacilli</taxon>
        <taxon>Bacillales</taxon>
        <taxon>Bacillaceae</taxon>
        <taxon>Bacillus</taxon>
    </lineage>
</organism>
<dbReference type="InterPro" id="IPR001444">
    <property type="entry name" value="Flag_bb_rod_N"/>
</dbReference>
<dbReference type="RefSeq" id="WP_003326610.1">
    <property type="nucleotide sequence ID" value="NC_014639.1"/>
</dbReference>
<dbReference type="SUPFAM" id="SSF117143">
    <property type="entry name" value="Flagellar hook protein flgE"/>
    <property type="match status" value="1"/>
</dbReference>
<evidence type="ECO:0000259" key="3">
    <source>
        <dbReference type="Pfam" id="PF00460"/>
    </source>
</evidence>
<evidence type="ECO:0000256" key="2">
    <source>
        <dbReference type="RuleBase" id="RU362116"/>
    </source>
</evidence>
<evidence type="ECO:0000313" key="7">
    <source>
        <dbReference type="Proteomes" id="UP000006867"/>
    </source>
</evidence>
<evidence type="ECO:0000259" key="5">
    <source>
        <dbReference type="Pfam" id="PF22692"/>
    </source>
</evidence>
<dbReference type="PANTHER" id="PTHR30435:SF19">
    <property type="entry name" value="FLAGELLAR BASAL-BODY ROD PROTEIN FLGG"/>
    <property type="match status" value="1"/>
</dbReference>
<evidence type="ECO:0000313" key="6">
    <source>
        <dbReference type="EMBL" id="ADP34142.1"/>
    </source>
</evidence>
<evidence type="ECO:0000259" key="4">
    <source>
        <dbReference type="Pfam" id="PF06429"/>
    </source>
</evidence>
<keyword evidence="6" id="KW-0966">Cell projection</keyword>
<accession>A0ABM5M1X4</accession>
<dbReference type="InterPro" id="IPR020013">
    <property type="entry name" value="Flagellar_FlgE/F/G"/>
</dbReference>
<keyword evidence="7" id="KW-1185">Reference proteome</keyword>
<dbReference type="EMBL" id="CP002207">
    <property type="protein sequence ID" value="ADP34142.1"/>
    <property type="molecule type" value="Genomic_DNA"/>
</dbReference>
<dbReference type="InterPro" id="IPR010930">
    <property type="entry name" value="Flg_bb/hook_C_dom"/>
</dbReference>
<protein>
    <submittedName>
        <fullName evidence="6">Flagellar basal body rod protein FlgG</fullName>
    </submittedName>
</protein>
<evidence type="ECO:0000256" key="1">
    <source>
        <dbReference type="ARBA" id="ARBA00009677"/>
    </source>
</evidence>
<feature type="domain" description="Flagellar basal-body/hook protein C-terminal" evidence="4">
    <location>
        <begin position="228"/>
        <end position="271"/>
    </location>
</feature>
<dbReference type="PANTHER" id="PTHR30435">
    <property type="entry name" value="FLAGELLAR PROTEIN"/>
    <property type="match status" value="1"/>
</dbReference>
<feature type="domain" description="Flagellar basal body rod protein N-terminal" evidence="3">
    <location>
        <begin position="5"/>
        <end position="35"/>
    </location>
</feature>
<keyword evidence="6" id="KW-0282">Flagellum</keyword>
<keyword evidence="2" id="KW-0975">Bacterial flagellum</keyword>
<dbReference type="Proteomes" id="UP000006867">
    <property type="component" value="Chromosome"/>
</dbReference>
<gene>
    <name evidence="6" type="ordered locus">BATR1942_16115</name>
</gene>